<dbReference type="PANTHER" id="PTHR46580">
    <property type="entry name" value="SENSOR KINASE-RELATED"/>
    <property type="match status" value="1"/>
</dbReference>
<dbReference type="Gene3D" id="2.130.10.130">
    <property type="entry name" value="Integrin alpha, N-terminal"/>
    <property type="match status" value="1"/>
</dbReference>
<dbReference type="AlphaFoldDB" id="A0A815SW70"/>
<reference evidence="2" key="1">
    <citation type="submission" date="2021-02" db="EMBL/GenBank/DDBJ databases">
        <authorList>
            <person name="Nowell W R."/>
        </authorList>
    </citation>
    <scope>NUCLEOTIDE SEQUENCE</scope>
</reference>
<gene>
    <name evidence="2" type="ORF">ZHD862_LOCUS37283</name>
</gene>
<dbReference type="InterPro" id="IPR013517">
    <property type="entry name" value="FG-GAP"/>
</dbReference>
<dbReference type="EMBL" id="CAJNOT010006849">
    <property type="protein sequence ID" value="CAF1497214.1"/>
    <property type="molecule type" value="Genomic_DNA"/>
</dbReference>
<dbReference type="InterPro" id="IPR028994">
    <property type="entry name" value="Integrin_alpha_N"/>
</dbReference>
<dbReference type="Proteomes" id="UP000663864">
    <property type="component" value="Unassembled WGS sequence"/>
</dbReference>
<proteinExistence type="predicted"/>
<accession>A0A815SW70</accession>
<dbReference type="SUPFAM" id="SSF69318">
    <property type="entry name" value="Integrin alpha N-terminal domain"/>
    <property type="match status" value="1"/>
</dbReference>
<comment type="caution">
    <text evidence="2">The sequence shown here is derived from an EMBL/GenBank/DDBJ whole genome shotgun (WGS) entry which is preliminary data.</text>
</comment>
<dbReference type="Pfam" id="PF13517">
    <property type="entry name" value="FG-GAP_3"/>
    <property type="match status" value="2"/>
</dbReference>
<organism evidence="2 3">
    <name type="scientific">Rotaria sordida</name>
    <dbReference type="NCBI Taxonomy" id="392033"/>
    <lineage>
        <taxon>Eukaryota</taxon>
        <taxon>Metazoa</taxon>
        <taxon>Spiralia</taxon>
        <taxon>Gnathifera</taxon>
        <taxon>Rotifera</taxon>
        <taxon>Eurotatoria</taxon>
        <taxon>Bdelloidea</taxon>
        <taxon>Philodinida</taxon>
        <taxon>Philodinidae</taxon>
        <taxon>Rotaria</taxon>
    </lineage>
</organism>
<evidence type="ECO:0000313" key="3">
    <source>
        <dbReference type="Proteomes" id="UP000663864"/>
    </source>
</evidence>
<evidence type="ECO:0000256" key="1">
    <source>
        <dbReference type="ARBA" id="ARBA00022729"/>
    </source>
</evidence>
<protein>
    <submittedName>
        <fullName evidence="2">Uncharacterized protein</fullName>
    </submittedName>
</protein>
<evidence type="ECO:0000313" key="2">
    <source>
        <dbReference type="EMBL" id="CAF1497214.1"/>
    </source>
</evidence>
<sequence>MLMTGNGSRPQSLVISDFNDDGLMDIGVVNSLTHSIGIFLGYGDISFTNQATYSTRPYLSPCTMSVGDLNNDTRVDIVFGSCNSDNVGVFLGYGNGSFGNLMAYSTGSYSSRYSLAVGDFNNDTIPDIVIANHDNNNLGVFLGHGNGSFASIILFALDYGSNPFSLVVGDFNNDRKLDIAVANNGTDSLNILLQTC</sequence>
<keyword evidence="1" id="KW-0732">Signal</keyword>
<name>A0A815SW70_9BILA</name>